<gene>
    <name evidence="1" type="ordered locus">Dde_2483</name>
</gene>
<name>Q30YG6_OLEA2</name>
<accession>Q30YG6</accession>
<organism evidence="1 2">
    <name type="scientific">Oleidesulfovibrio alaskensis (strain ATCC BAA-1058 / DSM 17464 / G20)</name>
    <name type="common">Desulfovibrio alaskensis</name>
    <dbReference type="NCBI Taxonomy" id="207559"/>
    <lineage>
        <taxon>Bacteria</taxon>
        <taxon>Pseudomonadati</taxon>
        <taxon>Thermodesulfobacteriota</taxon>
        <taxon>Desulfovibrionia</taxon>
        <taxon>Desulfovibrionales</taxon>
        <taxon>Desulfovibrionaceae</taxon>
        <taxon>Oleidesulfovibrio</taxon>
    </lineage>
</organism>
<evidence type="ECO:0000313" key="1">
    <source>
        <dbReference type="EMBL" id="ABB39280.1"/>
    </source>
</evidence>
<protein>
    <submittedName>
        <fullName evidence="1">Uncharacterized protein</fullName>
    </submittedName>
</protein>
<dbReference type="EMBL" id="CP000112">
    <property type="protein sequence ID" value="ABB39280.1"/>
    <property type="molecule type" value="Genomic_DNA"/>
</dbReference>
<proteinExistence type="predicted"/>
<keyword evidence="2" id="KW-1185">Reference proteome</keyword>
<dbReference type="KEGG" id="dde:Dde_2483"/>
<dbReference type="HOGENOM" id="CLU_3098066_0_0_7"/>
<dbReference type="AlphaFoldDB" id="Q30YG6"/>
<sequence length="51" mass="5274">MPPACVCYDGSCGDSARSVQNVGNCSRLCPAPLTPDPLDAATRQHSAAGRR</sequence>
<dbReference type="Proteomes" id="UP000002710">
    <property type="component" value="Chromosome"/>
</dbReference>
<reference evidence="1 2" key="1">
    <citation type="journal article" date="2011" name="J. Bacteriol.">
        <title>Complete genome sequence and updated annotation of Desulfovibrio alaskensis G20.</title>
        <authorList>
            <person name="Hauser L.J."/>
            <person name="Land M.L."/>
            <person name="Brown S.D."/>
            <person name="Larimer F."/>
            <person name="Keller K.L."/>
            <person name="Rapp-Giles B.J."/>
            <person name="Price M.N."/>
            <person name="Lin M."/>
            <person name="Bruce D.C."/>
            <person name="Detter J.C."/>
            <person name="Tapia R."/>
            <person name="Han C.S."/>
            <person name="Goodwin L.A."/>
            <person name="Cheng J.F."/>
            <person name="Pitluck S."/>
            <person name="Copeland A."/>
            <person name="Lucas S."/>
            <person name="Nolan M."/>
            <person name="Lapidus A.L."/>
            <person name="Palumbo A.V."/>
            <person name="Wall J.D."/>
        </authorList>
    </citation>
    <scope>NUCLEOTIDE SEQUENCE [LARGE SCALE GENOMIC DNA]</scope>
    <source>
        <strain evidence="2">ATCC BAA 1058 / DSM 17464 / G20</strain>
    </source>
</reference>
<evidence type="ECO:0000313" key="2">
    <source>
        <dbReference type="Proteomes" id="UP000002710"/>
    </source>
</evidence>
<dbReference type="STRING" id="207559.Dde_2483"/>